<name>A0A4C1U1W1_EUMVA</name>
<organism evidence="2 3">
    <name type="scientific">Eumeta variegata</name>
    <name type="common">Bagworm moth</name>
    <name type="synonym">Eumeta japonica</name>
    <dbReference type="NCBI Taxonomy" id="151549"/>
    <lineage>
        <taxon>Eukaryota</taxon>
        <taxon>Metazoa</taxon>
        <taxon>Ecdysozoa</taxon>
        <taxon>Arthropoda</taxon>
        <taxon>Hexapoda</taxon>
        <taxon>Insecta</taxon>
        <taxon>Pterygota</taxon>
        <taxon>Neoptera</taxon>
        <taxon>Endopterygota</taxon>
        <taxon>Lepidoptera</taxon>
        <taxon>Glossata</taxon>
        <taxon>Ditrysia</taxon>
        <taxon>Tineoidea</taxon>
        <taxon>Psychidae</taxon>
        <taxon>Oiketicinae</taxon>
        <taxon>Eumeta</taxon>
    </lineage>
</organism>
<evidence type="ECO:0000313" key="2">
    <source>
        <dbReference type="EMBL" id="GBP20228.1"/>
    </source>
</evidence>
<dbReference type="Proteomes" id="UP000299102">
    <property type="component" value="Unassembled WGS sequence"/>
</dbReference>
<protein>
    <submittedName>
        <fullName evidence="2">Uncharacterized protein</fullName>
    </submittedName>
</protein>
<evidence type="ECO:0000313" key="3">
    <source>
        <dbReference type="Proteomes" id="UP000299102"/>
    </source>
</evidence>
<comment type="caution">
    <text evidence="2">The sequence shown here is derived from an EMBL/GenBank/DDBJ whole genome shotgun (WGS) entry which is preliminary data.</text>
</comment>
<accession>A0A4C1U1W1</accession>
<reference evidence="2 3" key="1">
    <citation type="journal article" date="2019" name="Commun. Biol.">
        <title>The bagworm genome reveals a unique fibroin gene that provides high tensile strength.</title>
        <authorList>
            <person name="Kono N."/>
            <person name="Nakamura H."/>
            <person name="Ohtoshi R."/>
            <person name="Tomita M."/>
            <person name="Numata K."/>
            <person name="Arakawa K."/>
        </authorList>
    </citation>
    <scope>NUCLEOTIDE SEQUENCE [LARGE SCALE GENOMIC DNA]</scope>
</reference>
<sequence>MQIDYGGGRSRPTLDLQSDRSSIDQAGCDRSPFHRRPIRAACERANFTHGLPLGLTVSGRAYEGRGGRGAGGDPICKNALRVQRSTFINDVALVARHNVKTNPGPHLHSICRTVIVQQCSKVALASRVTYTTKRERHRTPTCGMTQTQRMRGRKQR</sequence>
<dbReference type="EMBL" id="BGZK01000116">
    <property type="protein sequence ID" value="GBP20228.1"/>
    <property type="molecule type" value="Genomic_DNA"/>
</dbReference>
<feature type="region of interest" description="Disordered" evidence="1">
    <location>
        <begin position="1"/>
        <end position="30"/>
    </location>
</feature>
<keyword evidence="3" id="KW-1185">Reference proteome</keyword>
<gene>
    <name evidence="2" type="ORF">EVAR_82101_1</name>
</gene>
<feature type="region of interest" description="Disordered" evidence="1">
    <location>
        <begin position="131"/>
        <end position="156"/>
    </location>
</feature>
<dbReference type="AlphaFoldDB" id="A0A4C1U1W1"/>
<proteinExistence type="predicted"/>
<evidence type="ECO:0000256" key="1">
    <source>
        <dbReference type="SAM" id="MobiDB-lite"/>
    </source>
</evidence>